<feature type="signal peptide" evidence="1">
    <location>
        <begin position="1"/>
        <end position="18"/>
    </location>
</feature>
<comment type="caution">
    <text evidence="2">The sequence shown here is derived from an EMBL/GenBank/DDBJ whole genome shotgun (WGS) entry which is preliminary data.</text>
</comment>
<dbReference type="EMBL" id="JASJQH010000794">
    <property type="protein sequence ID" value="KAK9762892.1"/>
    <property type="molecule type" value="Genomic_DNA"/>
</dbReference>
<sequence length="146" mass="16242">MKSFFAYALTALIAQVAASPSSLCRGWTVSPLQHTLEHREVFAANEQVTLKWNTRNSQIQYITDIGLFSAKTNEFLHTQYRSYPGVNAASGEISFTLSVPLCLQREGEYYLGVYASTPGENADCSLETRPFKFIADPNGNYTVCNL</sequence>
<feature type="chain" id="PRO_5046184870" evidence="1">
    <location>
        <begin position="19"/>
        <end position="146"/>
    </location>
</feature>
<reference evidence="2 3" key="1">
    <citation type="submission" date="2023-04" db="EMBL/GenBank/DDBJ databases">
        <title>Genome of Basidiobolus ranarum AG-B5.</title>
        <authorList>
            <person name="Stajich J.E."/>
            <person name="Carter-House D."/>
            <person name="Gryganskyi A."/>
        </authorList>
    </citation>
    <scope>NUCLEOTIDE SEQUENCE [LARGE SCALE GENOMIC DNA]</scope>
    <source>
        <strain evidence="2 3">AG-B5</strain>
    </source>
</reference>
<evidence type="ECO:0000256" key="1">
    <source>
        <dbReference type="SAM" id="SignalP"/>
    </source>
</evidence>
<dbReference type="Proteomes" id="UP001479436">
    <property type="component" value="Unassembled WGS sequence"/>
</dbReference>
<proteinExistence type="predicted"/>
<accession>A0ABR2WMZ8</accession>
<keyword evidence="1" id="KW-0732">Signal</keyword>
<evidence type="ECO:0000313" key="2">
    <source>
        <dbReference type="EMBL" id="KAK9762892.1"/>
    </source>
</evidence>
<organism evidence="2 3">
    <name type="scientific">Basidiobolus ranarum</name>
    <dbReference type="NCBI Taxonomy" id="34480"/>
    <lineage>
        <taxon>Eukaryota</taxon>
        <taxon>Fungi</taxon>
        <taxon>Fungi incertae sedis</taxon>
        <taxon>Zoopagomycota</taxon>
        <taxon>Entomophthoromycotina</taxon>
        <taxon>Basidiobolomycetes</taxon>
        <taxon>Basidiobolales</taxon>
        <taxon>Basidiobolaceae</taxon>
        <taxon>Basidiobolus</taxon>
    </lineage>
</organism>
<gene>
    <name evidence="2" type="ORF">K7432_010923</name>
</gene>
<keyword evidence="3" id="KW-1185">Reference proteome</keyword>
<evidence type="ECO:0000313" key="3">
    <source>
        <dbReference type="Proteomes" id="UP001479436"/>
    </source>
</evidence>
<protein>
    <submittedName>
        <fullName evidence="2">Uncharacterized protein</fullName>
    </submittedName>
</protein>
<name>A0ABR2WMZ8_9FUNG</name>